<dbReference type="HOGENOM" id="CLU_1992252_0_0_1"/>
<accession>A0A067MDE7</accession>
<dbReference type="EMBL" id="KL198076">
    <property type="protein sequence ID" value="KDQ09616.1"/>
    <property type="molecule type" value="Genomic_DNA"/>
</dbReference>
<dbReference type="AlphaFoldDB" id="A0A067MDE7"/>
<sequence>MWALILECWDRDPLKRPSASQVVDRLRRMPEPASVNPSWEPCAKAGSTTGGDSSSRSSLASKATNSAAQSSMSVDWSGRIIPMKRKRCDSHPRSARKSRFTTRRGEGGVSPQREAHTDFVRVKEG</sequence>
<feature type="compositionally biased region" description="Basic and acidic residues" evidence="1">
    <location>
        <begin position="113"/>
        <end position="125"/>
    </location>
</feature>
<name>A0A067MDE7_BOTB1</name>
<evidence type="ECO:0000313" key="2">
    <source>
        <dbReference type="EMBL" id="KDQ09616.1"/>
    </source>
</evidence>
<gene>
    <name evidence="2" type="ORF">BOTBODRAFT_522126</name>
</gene>
<protein>
    <submittedName>
        <fullName evidence="2">Uncharacterized protein</fullName>
    </submittedName>
</protein>
<keyword evidence="3" id="KW-1185">Reference proteome</keyword>
<evidence type="ECO:0000256" key="1">
    <source>
        <dbReference type="SAM" id="MobiDB-lite"/>
    </source>
</evidence>
<dbReference type="Gene3D" id="1.10.510.10">
    <property type="entry name" value="Transferase(Phosphotransferase) domain 1"/>
    <property type="match status" value="1"/>
</dbReference>
<dbReference type="Proteomes" id="UP000027195">
    <property type="component" value="Unassembled WGS sequence"/>
</dbReference>
<evidence type="ECO:0000313" key="3">
    <source>
        <dbReference type="Proteomes" id="UP000027195"/>
    </source>
</evidence>
<reference evidence="3" key="1">
    <citation type="journal article" date="2014" name="Proc. Natl. Acad. Sci. U.S.A.">
        <title>Extensive sampling of basidiomycete genomes demonstrates inadequacy of the white-rot/brown-rot paradigm for wood decay fungi.</title>
        <authorList>
            <person name="Riley R."/>
            <person name="Salamov A.A."/>
            <person name="Brown D.W."/>
            <person name="Nagy L.G."/>
            <person name="Floudas D."/>
            <person name="Held B.W."/>
            <person name="Levasseur A."/>
            <person name="Lombard V."/>
            <person name="Morin E."/>
            <person name="Otillar R."/>
            <person name="Lindquist E.A."/>
            <person name="Sun H."/>
            <person name="LaButti K.M."/>
            <person name="Schmutz J."/>
            <person name="Jabbour D."/>
            <person name="Luo H."/>
            <person name="Baker S.E."/>
            <person name="Pisabarro A.G."/>
            <person name="Walton J.D."/>
            <person name="Blanchette R.A."/>
            <person name="Henrissat B."/>
            <person name="Martin F."/>
            <person name="Cullen D."/>
            <person name="Hibbett D.S."/>
            <person name="Grigoriev I.V."/>
        </authorList>
    </citation>
    <scope>NUCLEOTIDE SEQUENCE [LARGE SCALE GENOMIC DNA]</scope>
    <source>
        <strain evidence="3">FD-172 SS1</strain>
    </source>
</reference>
<dbReference type="OrthoDB" id="4062651at2759"/>
<organism evidence="2 3">
    <name type="scientific">Botryobasidium botryosum (strain FD-172 SS1)</name>
    <dbReference type="NCBI Taxonomy" id="930990"/>
    <lineage>
        <taxon>Eukaryota</taxon>
        <taxon>Fungi</taxon>
        <taxon>Dikarya</taxon>
        <taxon>Basidiomycota</taxon>
        <taxon>Agaricomycotina</taxon>
        <taxon>Agaricomycetes</taxon>
        <taxon>Cantharellales</taxon>
        <taxon>Botryobasidiaceae</taxon>
        <taxon>Botryobasidium</taxon>
    </lineage>
</organism>
<feature type="region of interest" description="Disordered" evidence="1">
    <location>
        <begin position="17"/>
        <end position="125"/>
    </location>
</feature>
<feature type="compositionally biased region" description="Low complexity" evidence="1">
    <location>
        <begin position="45"/>
        <end position="66"/>
    </location>
</feature>
<feature type="compositionally biased region" description="Basic residues" evidence="1">
    <location>
        <begin position="82"/>
        <end position="102"/>
    </location>
</feature>
<proteinExistence type="predicted"/>
<dbReference type="InParanoid" id="A0A067MDE7"/>